<evidence type="ECO:0000313" key="3">
    <source>
        <dbReference type="Proteomes" id="UP000236738"/>
    </source>
</evidence>
<evidence type="ECO:0000313" key="2">
    <source>
        <dbReference type="EMBL" id="SEF53415.1"/>
    </source>
</evidence>
<evidence type="ECO:0000259" key="1">
    <source>
        <dbReference type="Pfam" id="PF07659"/>
    </source>
</evidence>
<organism evidence="2 3">
    <name type="scientific">Halpernia humi</name>
    <dbReference type="NCBI Taxonomy" id="493375"/>
    <lineage>
        <taxon>Bacteria</taxon>
        <taxon>Pseudomonadati</taxon>
        <taxon>Bacteroidota</taxon>
        <taxon>Flavobacteriia</taxon>
        <taxon>Flavobacteriales</taxon>
        <taxon>Weeksellaceae</taxon>
        <taxon>Chryseobacterium group</taxon>
        <taxon>Halpernia</taxon>
    </lineage>
</organism>
<feature type="domain" description="Nucleotide modification associated" evidence="1">
    <location>
        <begin position="47"/>
        <end position="107"/>
    </location>
</feature>
<keyword evidence="3" id="KW-1185">Reference proteome</keyword>
<dbReference type="Proteomes" id="UP000236738">
    <property type="component" value="Unassembled WGS sequence"/>
</dbReference>
<proteinExistence type="predicted"/>
<dbReference type="EMBL" id="FNUS01000001">
    <property type="protein sequence ID" value="SEF53415.1"/>
    <property type="molecule type" value="Genomic_DNA"/>
</dbReference>
<dbReference type="Pfam" id="PF07659">
    <property type="entry name" value="DUF1599"/>
    <property type="match status" value="2"/>
</dbReference>
<sequence>MKSIKTVSIHNQIPIFTIFEALRFNMHNTKFQFSEILLQCKALFEKKLSDYGAAWRVLRPSSITDQIYIKVNRIRTLQMSEVQMIEESEESEFIAIVNYSIIGLIQLEKGFSEVLDENPTEILKLYDFYAKEATELMQKKNHDYGEAWREMRISSITDLIYQKVLRTKQIEDNNGKTLVSEGLDANYFDILNYAVFCLIKLMEDGRWKMED</sequence>
<feature type="domain" description="Nucleotide modification associated" evidence="1">
    <location>
        <begin position="140"/>
        <end position="201"/>
    </location>
</feature>
<dbReference type="AlphaFoldDB" id="A0A1H5SSB1"/>
<dbReference type="InterPro" id="IPR011630">
    <property type="entry name" value="DUF1599"/>
</dbReference>
<accession>A0A1H5SSB1</accession>
<protein>
    <recommendedName>
        <fullName evidence="1">Nucleotide modification associated domain-containing protein</fullName>
    </recommendedName>
</protein>
<gene>
    <name evidence="2" type="ORF">SAMN05421847_0249</name>
</gene>
<reference evidence="3" key="1">
    <citation type="submission" date="2016-10" db="EMBL/GenBank/DDBJ databases">
        <authorList>
            <person name="Varghese N."/>
            <person name="Submissions S."/>
        </authorList>
    </citation>
    <scope>NUCLEOTIDE SEQUENCE [LARGE SCALE GENOMIC DNA]</scope>
    <source>
        <strain evidence="3">DSM 21580</strain>
    </source>
</reference>
<name>A0A1H5SSB1_9FLAO</name>